<feature type="transmembrane region" description="Helical" evidence="1">
    <location>
        <begin position="377"/>
        <end position="398"/>
    </location>
</feature>
<keyword evidence="1" id="KW-0812">Transmembrane</keyword>
<dbReference type="InterPro" id="IPR004711">
    <property type="entry name" value="Benzoate_Transporter"/>
</dbReference>
<accession>A0A4R2NC21</accession>
<feature type="transmembrane region" description="Helical" evidence="1">
    <location>
        <begin position="225"/>
        <end position="244"/>
    </location>
</feature>
<feature type="transmembrane region" description="Helical" evidence="1">
    <location>
        <begin position="60"/>
        <end position="79"/>
    </location>
</feature>
<feature type="transmembrane region" description="Helical" evidence="1">
    <location>
        <begin position="130"/>
        <end position="150"/>
    </location>
</feature>
<feature type="transmembrane region" description="Helical" evidence="1">
    <location>
        <begin position="188"/>
        <end position="205"/>
    </location>
</feature>
<sequence length="410" mass="42457">MSLEHPTLPLPRWRHIWADLGPGYATNGLIAFIFSATGPLAIILSVGVRGGLSQAELASWVFGAFFMNGLVTLTMTLRYRTPLGFAWTIPGTVLVGPALQHLSFAEVLGAFYATSALVLVLGLSGWVKRIMALLPMPIVMGMVAGVFLRFGLDLVRALHSNLTIAAPMVVAFVLLSALPALGKRLPPLIGALLVGAVAVALGGQVNPDLLGSLTFAQPVVQAPVWSVAALVELVVPLAITVLVVQNGQGVAVLKAAGHEPPVNAIAVACGIGSFLSAAVGSVSTCLTGPSNALMTSSGTRERQYTAALTFGALALTFGLMAPTFTGLMLATPKEFIMVLGGLAMLRVLQGAFVASFGSGRFTLGALISLLVTVADLGVWNIGAAFWGLVAGFAVSWLMEKADFVALANKD</sequence>
<keyword evidence="1" id="KW-1133">Transmembrane helix</keyword>
<proteinExistence type="predicted"/>
<dbReference type="Proteomes" id="UP000295182">
    <property type="component" value="Unassembled WGS sequence"/>
</dbReference>
<evidence type="ECO:0000313" key="2">
    <source>
        <dbReference type="EMBL" id="TCP18657.1"/>
    </source>
</evidence>
<feature type="transmembrane region" description="Helical" evidence="1">
    <location>
        <begin position="29"/>
        <end position="48"/>
    </location>
</feature>
<dbReference type="GO" id="GO:0042925">
    <property type="term" value="F:benzoate transmembrane transporter activity"/>
    <property type="evidence" value="ECO:0007669"/>
    <property type="project" value="InterPro"/>
</dbReference>
<dbReference type="EMBL" id="SLXH01000008">
    <property type="protein sequence ID" value="TCP18657.1"/>
    <property type="molecule type" value="Genomic_DNA"/>
</dbReference>
<dbReference type="OrthoDB" id="9792424at2"/>
<feature type="transmembrane region" description="Helical" evidence="1">
    <location>
        <begin position="99"/>
        <end position="123"/>
    </location>
</feature>
<dbReference type="PANTHER" id="PTHR30199:SF0">
    <property type="entry name" value="INNER MEMBRANE PROTEIN YDCO"/>
    <property type="match status" value="1"/>
</dbReference>
<dbReference type="AlphaFoldDB" id="A0A4R2NC21"/>
<protein>
    <submittedName>
        <fullName evidence="2">Benzoate membrane transport protein</fullName>
    </submittedName>
</protein>
<dbReference type="RefSeq" id="WP_119012513.1">
    <property type="nucleotide sequence ID" value="NZ_QXNC01000006.1"/>
</dbReference>
<gene>
    <name evidence="2" type="ORF">EV674_10822</name>
</gene>
<reference evidence="2 3" key="1">
    <citation type="submission" date="2019-03" db="EMBL/GenBank/DDBJ databases">
        <title>Genomic Encyclopedia of Type Strains, Phase IV (KMG-IV): sequencing the most valuable type-strain genomes for metagenomic binning, comparative biology and taxonomic classification.</title>
        <authorList>
            <person name="Goeker M."/>
        </authorList>
    </citation>
    <scope>NUCLEOTIDE SEQUENCE [LARGE SCALE GENOMIC DNA]</scope>
    <source>
        <strain evidence="2 3">DSM 1837</strain>
    </source>
</reference>
<dbReference type="GO" id="GO:0005886">
    <property type="term" value="C:plasma membrane"/>
    <property type="evidence" value="ECO:0007669"/>
    <property type="project" value="TreeGrafter"/>
</dbReference>
<keyword evidence="3" id="KW-1185">Reference proteome</keyword>
<organism evidence="2 3">
    <name type="scientific">Simplicispira metamorpha</name>
    <dbReference type="NCBI Taxonomy" id="80881"/>
    <lineage>
        <taxon>Bacteria</taxon>
        <taxon>Pseudomonadati</taxon>
        <taxon>Pseudomonadota</taxon>
        <taxon>Betaproteobacteria</taxon>
        <taxon>Burkholderiales</taxon>
        <taxon>Comamonadaceae</taxon>
        <taxon>Simplicispira</taxon>
    </lineage>
</organism>
<name>A0A4R2NC21_9BURK</name>
<evidence type="ECO:0000256" key="1">
    <source>
        <dbReference type="SAM" id="Phobius"/>
    </source>
</evidence>
<keyword evidence="1" id="KW-0472">Membrane</keyword>
<dbReference type="Pfam" id="PF03594">
    <property type="entry name" value="BenE"/>
    <property type="match status" value="1"/>
</dbReference>
<evidence type="ECO:0000313" key="3">
    <source>
        <dbReference type="Proteomes" id="UP000295182"/>
    </source>
</evidence>
<feature type="transmembrane region" description="Helical" evidence="1">
    <location>
        <begin position="162"/>
        <end position="181"/>
    </location>
</feature>
<feature type="transmembrane region" description="Helical" evidence="1">
    <location>
        <begin position="304"/>
        <end position="329"/>
    </location>
</feature>
<comment type="caution">
    <text evidence="2">The sequence shown here is derived from an EMBL/GenBank/DDBJ whole genome shotgun (WGS) entry which is preliminary data.</text>
</comment>
<dbReference type="PANTHER" id="PTHR30199">
    <property type="entry name" value="MFS FAMILY TRANSPORTER, PREDICTED SUBSTRATE BENZOATE"/>
    <property type="match status" value="1"/>
</dbReference>